<proteinExistence type="predicted"/>
<dbReference type="RefSeq" id="WP_043467665.1">
    <property type="nucleotide sequence ID" value="NZ_JNAD02000013.1"/>
</dbReference>
<dbReference type="OrthoDB" id="4306595at2"/>
<evidence type="ECO:0000256" key="1">
    <source>
        <dbReference type="SAM" id="MobiDB-lite"/>
    </source>
</evidence>
<evidence type="ECO:0000313" key="3">
    <source>
        <dbReference type="Proteomes" id="UP000028058"/>
    </source>
</evidence>
<sequence length="136" mass="14843">MTTTAQHQQPRREQTDTAPYHPAPGTEFPFSISDIAHATAHLLGEDWNAESRPWGISGALSGPFLTPFDLLVNKEDELVIEYTTRYAYDALPAKPDLPQETYACDGGVYLRLAHPAHGLEELAQRAAAAIRAVTGS</sequence>
<protein>
    <submittedName>
        <fullName evidence="2">Uncharacterized protein</fullName>
    </submittedName>
</protein>
<dbReference type="AlphaFoldDB" id="A0A3M8EX31"/>
<dbReference type="EMBL" id="JNAD02000013">
    <property type="protein sequence ID" value="RKM92597.1"/>
    <property type="molecule type" value="Genomic_DNA"/>
</dbReference>
<feature type="region of interest" description="Disordered" evidence="1">
    <location>
        <begin position="1"/>
        <end position="24"/>
    </location>
</feature>
<reference evidence="2 3" key="1">
    <citation type="journal article" date="2014" name="Genome Announc.">
        <title>Draft Genome Sequence of Streptomyces fradiae ATCC 19609, a Strain Highly Sensitive to Antibiotics.</title>
        <authorList>
            <person name="Bekker O.B."/>
            <person name="Klimina K.M."/>
            <person name="Vatlin A.A."/>
            <person name="Zakharevich N.V."/>
            <person name="Kasianov A.S."/>
            <person name="Danilenko V.N."/>
        </authorList>
    </citation>
    <scope>NUCLEOTIDE SEQUENCE [LARGE SCALE GENOMIC DNA]</scope>
    <source>
        <strain evidence="2 3">ATCC 19609</strain>
    </source>
</reference>
<accession>A0A3M8EX31</accession>
<evidence type="ECO:0000313" key="2">
    <source>
        <dbReference type="EMBL" id="RKM92597.1"/>
    </source>
</evidence>
<gene>
    <name evidence="2" type="ORF">SFRA_024740</name>
</gene>
<organism evidence="2 3">
    <name type="scientific">Streptomyces xinghaiensis</name>
    <dbReference type="NCBI Taxonomy" id="1038928"/>
    <lineage>
        <taxon>Bacteria</taxon>
        <taxon>Bacillati</taxon>
        <taxon>Actinomycetota</taxon>
        <taxon>Actinomycetes</taxon>
        <taxon>Kitasatosporales</taxon>
        <taxon>Streptomycetaceae</taxon>
        <taxon>Streptomyces</taxon>
    </lineage>
</organism>
<dbReference type="Proteomes" id="UP000028058">
    <property type="component" value="Unassembled WGS sequence"/>
</dbReference>
<keyword evidence="3" id="KW-1185">Reference proteome</keyword>
<name>A0A3M8EX31_9ACTN</name>
<comment type="caution">
    <text evidence="2">The sequence shown here is derived from an EMBL/GenBank/DDBJ whole genome shotgun (WGS) entry which is preliminary data.</text>
</comment>